<dbReference type="SUPFAM" id="SSF48452">
    <property type="entry name" value="TPR-like"/>
    <property type="match status" value="1"/>
</dbReference>
<feature type="compositionally biased region" description="Low complexity" evidence="1">
    <location>
        <begin position="117"/>
        <end position="126"/>
    </location>
</feature>
<gene>
    <name evidence="3" type="primary">Aste57867_11076</name>
    <name evidence="2" type="ORF">As57867_011034</name>
    <name evidence="3" type="ORF">ASTE57867_11076</name>
</gene>
<feature type="region of interest" description="Disordered" evidence="1">
    <location>
        <begin position="112"/>
        <end position="135"/>
    </location>
</feature>
<evidence type="ECO:0000256" key="1">
    <source>
        <dbReference type="SAM" id="MobiDB-lite"/>
    </source>
</evidence>
<reference evidence="2" key="2">
    <citation type="submission" date="2019-06" db="EMBL/GenBank/DDBJ databases">
        <title>Genomics analysis of Aphanomyces spp. identifies a new class of oomycete effector associated with host adaptation.</title>
        <authorList>
            <person name="Gaulin E."/>
        </authorList>
    </citation>
    <scope>NUCLEOTIDE SEQUENCE</scope>
    <source>
        <strain evidence="2">CBS 578.67</strain>
    </source>
</reference>
<sequence length="558" mass="63557">MAACRYRVSKLRGEIERERKRQTRLEDTLEKKIDTFESCKFSPTTRSIIQVRATAANNTDEQQEAPDWGTMYELDRGDWDASVHVHICRYRGEDMPVESDEAARHIARWYREKRSSRAPSSPTTTKASKEPVRRPSYVVATVDPRELLARLAHQIEEKAHGQKQSRAAFVLQRFFTHILDNHPTNPANADAHKSQRMMARRQARKRLAQDQLKLVKAARMIQAAYRGSMARRRFTWKESIVKANFMRLLLLEAEWAARPSPAVLLHMAAAYWTYSRDAISYTPAERARLVRIHLVCAMKALAYGWTPDAAERGTWWLQHGRRCFAMWEESRDTAMLQQALTALEQALAVDDCDPEVWFDVCRIQTGLGLHCQVVRTCRNAFALEMLTDPAKKQTLRLLEAQSHFHLTDFDAAAALLTAALDASTTTYYSTLDLWLFLGRCHHHAHHDDVALAYYDKVLTSLYAPDDIVRRDLTPQQLLHDATLHLSVGAKCAKARHVPLALDLLEHGLRCDPFAASGSHKALLAQCRAATLDGCCRAALDEQKRLPVGRLRAHLRVVL</sequence>
<accession>A0A485KSI4</accession>
<proteinExistence type="predicted"/>
<dbReference type="AlphaFoldDB" id="A0A485KSI4"/>
<name>A0A485KSI4_9STRA</name>
<dbReference type="EMBL" id="CAADRA010005271">
    <property type="protein sequence ID" value="VFT87943.1"/>
    <property type="molecule type" value="Genomic_DNA"/>
</dbReference>
<reference evidence="3" key="1">
    <citation type="submission" date="2019-03" db="EMBL/GenBank/DDBJ databases">
        <authorList>
            <person name="Gaulin E."/>
            <person name="Dumas B."/>
        </authorList>
    </citation>
    <scope>NUCLEOTIDE SEQUENCE [LARGE SCALE GENOMIC DNA]</scope>
    <source>
        <strain evidence="3">CBS 568.67</strain>
    </source>
</reference>
<dbReference type="OrthoDB" id="71764at2759"/>
<organism evidence="3 4">
    <name type="scientific">Aphanomyces stellatus</name>
    <dbReference type="NCBI Taxonomy" id="120398"/>
    <lineage>
        <taxon>Eukaryota</taxon>
        <taxon>Sar</taxon>
        <taxon>Stramenopiles</taxon>
        <taxon>Oomycota</taxon>
        <taxon>Saprolegniomycetes</taxon>
        <taxon>Saprolegniales</taxon>
        <taxon>Verrucalvaceae</taxon>
        <taxon>Aphanomyces</taxon>
    </lineage>
</organism>
<protein>
    <submittedName>
        <fullName evidence="3">Aste57867_11076 protein</fullName>
    </submittedName>
</protein>
<evidence type="ECO:0000313" key="4">
    <source>
        <dbReference type="Proteomes" id="UP000332933"/>
    </source>
</evidence>
<dbReference type="SMART" id="SM00015">
    <property type="entry name" value="IQ"/>
    <property type="match status" value="1"/>
</dbReference>
<dbReference type="InterPro" id="IPR000048">
    <property type="entry name" value="IQ_motif_EF-hand-BS"/>
</dbReference>
<dbReference type="PROSITE" id="PS50096">
    <property type="entry name" value="IQ"/>
    <property type="match status" value="1"/>
</dbReference>
<dbReference type="CDD" id="cd23767">
    <property type="entry name" value="IQCD"/>
    <property type="match status" value="1"/>
</dbReference>
<evidence type="ECO:0000313" key="3">
    <source>
        <dbReference type="EMBL" id="VFT87943.1"/>
    </source>
</evidence>
<keyword evidence="4" id="KW-1185">Reference proteome</keyword>
<dbReference type="Gene3D" id="1.25.40.10">
    <property type="entry name" value="Tetratricopeptide repeat domain"/>
    <property type="match status" value="1"/>
</dbReference>
<dbReference type="Pfam" id="PF13432">
    <property type="entry name" value="TPR_16"/>
    <property type="match status" value="1"/>
</dbReference>
<dbReference type="Proteomes" id="UP000332933">
    <property type="component" value="Unassembled WGS sequence"/>
</dbReference>
<dbReference type="EMBL" id="VJMH01005250">
    <property type="protein sequence ID" value="KAF0698283.1"/>
    <property type="molecule type" value="Genomic_DNA"/>
</dbReference>
<dbReference type="InterPro" id="IPR011990">
    <property type="entry name" value="TPR-like_helical_dom_sf"/>
</dbReference>
<evidence type="ECO:0000313" key="2">
    <source>
        <dbReference type="EMBL" id="KAF0698283.1"/>
    </source>
</evidence>